<reference evidence="2" key="1">
    <citation type="submission" date="2022-03" db="EMBL/GenBank/DDBJ databases">
        <title>Identification of a novel bacterium isolated from mangrove sediments.</title>
        <authorList>
            <person name="Pan X."/>
        </authorList>
    </citation>
    <scope>NUCLEOTIDE SEQUENCE</scope>
    <source>
        <strain evidence="2">B2580</strain>
    </source>
</reference>
<protein>
    <submittedName>
        <fullName evidence="2">Uncharacterized protein</fullName>
    </submittedName>
</protein>
<gene>
    <name evidence="2" type="ORF">MTR64_19820</name>
</gene>
<dbReference type="Proteomes" id="UP001162880">
    <property type="component" value="Unassembled WGS sequence"/>
</dbReference>
<keyword evidence="3" id="KW-1185">Reference proteome</keyword>
<evidence type="ECO:0000256" key="1">
    <source>
        <dbReference type="SAM" id="MobiDB-lite"/>
    </source>
</evidence>
<dbReference type="RefSeq" id="WP_243996271.1">
    <property type="nucleotide sequence ID" value="NZ_JALHLE010000043.1"/>
</dbReference>
<sequence length="386" mass="44042">MIELRDHWAKHGVSTSPVPLSPKDPEKPGRDWLPEPKWISGGDAFEILRLQTEPYEYAPPIARICQIIADQWDREETGLNYALDSLPPSHDLLRDFAVGSVQWFRALYSLLILKGAEDIEGWEGLVSDLYEWGVMYDCLRIRTRDVLVNALEHHWSVHELSLPEAKQEPVWSFPKAMAWIATRDYLALARMPVFTRPTSEAEEAVAIDGVWKYATKALGWLHCEIAYRHCNCGALPDFGVRAYKHCTCISVAWEELVRFRGGLSTDTPELVFNLQEGWLSMTWPEGADDIRFLRRDILDRWPALPAVQPEAPAIGHSTTIGEQECREWLAKEFAADPDRRRSKKDFREAALAAFPGRLSERGFNLRVWPDLARDHGRDGAGAKRKS</sequence>
<evidence type="ECO:0000313" key="2">
    <source>
        <dbReference type="EMBL" id="MCJ2180825.1"/>
    </source>
</evidence>
<name>A0ABT0B7H4_9SPHN</name>
<proteinExistence type="predicted"/>
<feature type="region of interest" description="Disordered" evidence="1">
    <location>
        <begin position="12"/>
        <end position="31"/>
    </location>
</feature>
<organism evidence="2 3">
    <name type="scientific">Novosphingobium album</name>
    <name type="common">ex Hu et al. 2023</name>
    <dbReference type="NCBI Taxonomy" id="2930093"/>
    <lineage>
        <taxon>Bacteria</taxon>
        <taxon>Pseudomonadati</taxon>
        <taxon>Pseudomonadota</taxon>
        <taxon>Alphaproteobacteria</taxon>
        <taxon>Sphingomonadales</taxon>
        <taxon>Sphingomonadaceae</taxon>
        <taxon>Novosphingobium</taxon>
    </lineage>
</organism>
<evidence type="ECO:0000313" key="3">
    <source>
        <dbReference type="Proteomes" id="UP001162880"/>
    </source>
</evidence>
<comment type="caution">
    <text evidence="2">The sequence shown here is derived from an EMBL/GenBank/DDBJ whole genome shotgun (WGS) entry which is preliminary data.</text>
</comment>
<dbReference type="EMBL" id="JALHLE010000043">
    <property type="protein sequence ID" value="MCJ2180825.1"/>
    <property type="molecule type" value="Genomic_DNA"/>
</dbReference>
<accession>A0ABT0B7H4</accession>